<accession>C3XIP6</accession>
<evidence type="ECO:0000256" key="1">
    <source>
        <dbReference type="SAM" id="Phobius"/>
    </source>
</evidence>
<keyword evidence="1" id="KW-0812">Transmembrane</keyword>
<sequence length="307" mass="36415">MKQNNHNTNTPIMLDYMDSKNLKGLLQYEAHIRLMYKYAIASFMFIVMVCFLPGCVGIQTIYPDSREFARVCKEAREKGDLVGILYDEGLQPNSDQNFAYLYRLYGNIEMGRKDYMFGRDRKRLSNIYATLIEEEQRFKVRKDYIFGKDRTESNIFKKIINADKKTIHNIKEEIKTIHNKKEYVATKVNHYGEIIKKDKKTLLKDLEQELFLLENYYGETIEQRIDKESLITQKEFLIRNKKTQAIAFKSISYNLYADRGMYISSNKDPAKVEYNAKPGYNEFIEVLQYPLYYCFEMSIIKELNETK</sequence>
<dbReference type="Proteomes" id="UP000005085">
    <property type="component" value="Unassembled WGS sequence"/>
</dbReference>
<keyword evidence="1" id="KW-1133">Transmembrane helix</keyword>
<name>C3XIP6_9HELI</name>
<dbReference type="AlphaFoldDB" id="C3XIP6"/>
<keyword evidence="3" id="KW-1185">Reference proteome</keyword>
<protein>
    <submittedName>
        <fullName evidence="2">Uncharacterized protein</fullName>
    </submittedName>
</protein>
<reference evidence="2 3" key="1">
    <citation type="journal article" date="2014" name="Genome Announc.">
        <title>Draft genome sequences of six enterohepatic helicobacter species isolated from humans and one from rhesus macaques.</title>
        <authorList>
            <person name="Shen Z."/>
            <person name="Sheh A."/>
            <person name="Young S.K."/>
            <person name="Abouelliel A."/>
            <person name="Ward D.V."/>
            <person name="Earl A.M."/>
            <person name="Fox J.G."/>
        </authorList>
    </citation>
    <scope>NUCLEOTIDE SEQUENCE [LARGE SCALE GENOMIC DNA]</scope>
    <source>
        <strain evidence="2 3">ATCC 43879</strain>
    </source>
</reference>
<evidence type="ECO:0000313" key="2">
    <source>
        <dbReference type="EMBL" id="EEO24885.1"/>
    </source>
</evidence>
<feature type="transmembrane region" description="Helical" evidence="1">
    <location>
        <begin position="38"/>
        <end position="62"/>
    </location>
</feature>
<dbReference type="OrthoDB" id="9874199at2"/>
<organism evidence="2 3">
    <name type="scientific">Helicobacter bilis ATCC 43879</name>
    <dbReference type="NCBI Taxonomy" id="613026"/>
    <lineage>
        <taxon>Bacteria</taxon>
        <taxon>Pseudomonadati</taxon>
        <taxon>Campylobacterota</taxon>
        <taxon>Epsilonproteobacteria</taxon>
        <taxon>Campylobacterales</taxon>
        <taxon>Helicobacteraceae</taxon>
        <taxon>Helicobacter</taxon>
    </lineage>
</organism>
<comment type="caution">
    <text evidence="2">The sequence shown here is derived from an EMBL/GenBank/DDBJ whole genome shotgun (WGS) entry which is preliminary data.</text>
</comment>
<dbReference type="EMBL" id="ACDN02000037">
    <property type="protein sequence ID" value="EEO24885.1"/>
    <property type="molecule type" value="Genomic_DNA"/>
</dbReference>
<gene>
    <name evidence="2" type="ORF">HRAG_01942</name>
</gene>
<dbReference type="RefSeq" id="WP_005219862.1">
    <property type="nucleotide sequence ID" value="NZ_KI392039.1"/>
</dbReference>
<proteinExistence type="predicted"/>
<keyword evidence="1" id="KW-0472">Membrane</keyword>
<evidence type="ECO:0000313" key="3">
    <source>
        <dbReference type="Proteomes" id="UP000005085"/>
    </source>
</evidence>
<dbReference type="HOGENOM" id="CLU_079602_0_0_7"/>